<organism evidence="2 3">
    <name type="scientific">Pseudodonghicola xiamenensis</name>
    <dbReference type="NCBI Taxonomy" id="337702"/>
    <lineage>
        <taxon>Bacteria</taxon>
        <taxon>Pseudomonadati</taxon>
        <taxon>Pseudomonadota</taxon>
        <taxon>Alphaproteobacteria</taxon>
        <taxon>Rhodobacterales</taxon>
        <taxon>Paracoccaceae</taxon>
        <taxon>Pseudodonghicola</taxon>
    </lineage>
</organism>
<reference evidence="2" key="1">
    <citation type="journal article" date="2014" name="Int. J. Syst. Evol. Microbiol.">
        <title>Complete genome sequence of Corynebacterium casei LMG S-19264T (=DSM 44701T), isolated from a smear-ripened cheese.</title>
        <authorList>
            <consortium name="US DOE Joint Genome Institute (JGI-PGF)"/>
            <person name="Walter F."/>
            <person name="Albersmeier A."/>
            <person name="Kalinowski J."/>
            <person name="Ruckert C."/>
        </authorList>
    </citation>
    <scope>NUCLEOTIDE SEQUENCE</scope>
    <source>
        <strain evidence="2">CGMCC 1.7081</strain>
    </source>
</reference>
<comment type="caution">
    <text evidence="2">The sequence shown here is derived from an EMBL/GenBank/DDBJ whole genome shotgun (WGS) entry which is preliminary data.</text>
</comment>
<protein>
    <recommendedName>
        <fullName evidence="4">Pilus assembly protein</fullName>
    </recommendedName>
</protein>
<evidence type="ECO:0000256" key="1">
    <source>
        <dbReference type="SAM" id="Phobius"/>
    </source>
</evidence>
<evidence type="ECO:0000313" key="3">
    <source>
        <dbReference type="Proteomes" id="UP000611500"/>
    </source>
</evidence>
<feature type="transmembrane region" description="Helical" evidence="1">
    <location>
        <begin position="20"/>
        <end position="39"/>
    </location>
</feature>
<dbReference type="Proteomes" id="UP000611500">
    <property type="component" value="Unassembled WGS sequence"/>
</dbReference>
<dbReference type="RefSeq" id="WP_028093985.1">
    <property type="nucleotide sequence ID" value="NZ_BNAP01000012.1"/>
</dbReference>
<evidence type="ECO:0008006" key="4">
    <source>
        <dbReference type="Google" id="ProtNLM"/>
    </source>
</evidence>
<proteinExistence type="predicted"/>
<reference evidence="2" key="2">
    <citation type="submission" date="2020-09" db="EMBL/GenBank/DDBJ databases">
        <authorList>
            <person name="Sun Q."/>
            <person name="Zhou Y."/>
        </authorList>
    </citation>
    <scope>NUCLEOTIDE SEQUENCE</scope>
    <source>
        <strain evidence="2">CGMCC 1.7081</strain>
    </source>
</reference>
<dbReference type="AlphaFoldDB" id="A0A8J3MCW9"/>
<gene>
    <name evidence="2" type="ORF">GCM10010961_27530</name>
</gene>
<evidence type="ECO:0000313" key="2">
    <source>
        <dbReference type="EMBL" id="GHG94406.1"/>
    </source>
</evidence>
<keyword evidence="1" id="KW-1133">Transmembrane helix</keyword>
<keyword evidence="1" id="KW-0812">Transmembrane</keyword>
<sequence length="60" mass="6605">MRDRLKMFLRDEDGAISVDWLILTGVIAVLVVLVVPPLLSSVGKLSDKVADYIAALDFVF</sequence>
<dbReference type="EMBL" id="BNAP01000012">
    <property type="protein sequence ID" value="GHG94406.1"/>
    <property type="molecule type" value="Genomic_DNA"/>
</dbReference>
<accession>A0A8J3MCW9</accession>
<keyword evidence="1" id="KW-0472">Membrane</keyword>
<keyword evidence="3" id="KW-1185">Reference proteome</keyword>
<name>A0A8J3MCW9_9RHOB</name>